<reference evidence="2" key="1">
    <citation type="submission" date="2023-05" db="EMBL/GenBank/DDBJ databases">
        <authorList>
            <person name="Huff M."/>
        </authorList>
    </citation>
    <scope>NUCLEOTIDE SEQUENCE</scope>
</reference>
<dbReference type="AlphaFoldDB" id="A0AAD2DQV4"/>
<dbReference type="Proteomes" id="UP000834106">
    <property type="component" value="Chromosome 5"/>
</dbReference>
<keyword evidence="1" id="KW-1133">Transmembrane helix</keyword>
<keyword evidence="1" id="KW-0812">Transmembrane</keyword>
<organism evidence="2 3">
    <name type="scientific">Fraxinus pennsylvanica</name>
    <dbReference type="NCBI Taxonomy" id="56036"/>
    <lineage>
        <taxon>Eukaryota</taxon>
        <taxon>Viridiplantae</taxon>
        <taxon>Streptophyta</taxon>
        <taxon>Embryophyta</taxon>
        <taxon>Tracheophyta</taxon>
        <taxon>Spermatophyta</taxon>
        <taxon>Magnoliopsida</taxon>
        <taxon>eudicotyledons</taxon>
        <taxon>Gunneridae</taxon>
        <taxon>Pentapetalae</taxon>
        <taxon>asterids</taxon>
        <taxon>lamiids</taxon>
        <taxon>Lamiales</taxon>
        <taxon>Oleaceae</taxon>
        <taxon>Oleeae</taxon>
        <taxon>Fraxinus</taxon>
    </lineage>
</organism>
<feature type="transmembrane region" description="Helical" evidence="1">
    <location>
        <begin position="31"/>
        <end position="48"/>
    </location>
</feature>
<keyword evidence="3" id="KW-1185">Reference proteome</keyword>
<evidence type="ECO:0000313" key="3">
    <source>
        <dbReference type="Proteomes" id="UP000834106"/>
    </source>
</evidence>
<dbReference type="EMBL" id="OU503040">
    <property type="protein sequence ID" value="CAI9761173.1"/>
    <property type="molecule type" value="Genomic_DNA"/>
</dbReference>
<sequence length="135" mass="15597">MVDIISKVFPLMVEDICSIMYMGTSLKFRESMFLSGLWVVGLMIIAVLKQVPFDFESNSWFLSCVSGFVKLVRTNFVLWTITVILQTATYYNKFCDINDMGNLSIASWHDARNLVRYYVKAAMYVVLLCIKDLEF</sequence>
<protein>
    <submittedName>
        <fullName evidence="2">Uncharacterized protein</fullName>
    </submittedName>
</protein>
<keyword evidence="1" id="KW-0472">Membrane</keyword>
<proteinExistence type="predicted"/>
<evidence type="ECO:0000313" key="2">
    <source>
        <dbReference type="EMBL" id="CAI9761173.1"/>
    </source>
</evidence>
<gene>
    <name evidence="2" type="ORF">FPE_LOCUS8603</name>
</gene>
<accession>A0AAD2DQV4</accession>
<evidence type="ECO:0000256" key="1">
    <source>
        <dbReference type="SAM" id="Phobius"/>
    </source>
</evidence>
<feature type="transmembrane region" description="Helical" evidence="1">
    <location>
        <begin position="60"/>
        <end position="85"/>
    </location>
</feature>
<name>A0AAD2DQV4_9LAMI</name>